<evidence type="ECO:0000256" key="3">
    <source>
        <dbReference type="ARBA" id="ARBA00023002"/>
    </source>
</evidence>
<dbReference type="PANTHER" id="PTHR43618">
    <property type="entry name" value="7-ALPHA-HYDROXYSTEROID DEHYDROGENASE"/>
    <property type="match status" value="1"/>
</dbReference>
<dbReference type="SUPFAM" id="SSF51735">
    <property type="entry name" value="NAD(P)-binding Rossmann-fold domains"/>
    <property type="match status" value="1"/>
</dbReference>
<keyword evidence="3" id="KW-0560">Oxidoreductase</keyword>
<dbReference type="InterPro" id="IPR052178">
    <property type="entry name" value="Sec_Metab_Biosynth_SDR"/>
</dbReference>
<dbReference type="PRINTS" id="PR00081">
    <property type="entry name" value="GDHRDH"/>
</dbReference>
<comment type="similarity">
    <text evidence="1">Belongs to the short-chain dehydrogenases/reductases (SDR) family.</text>
</comment>
<dbReference type="PANTHER" id="PTHR43618:SF18">
    <property type="entry name" value="SHORT CHAIN DEHYDROGENASE_REDUCTASE FAMILY (AFU_ORTHOLOGUE AFUA_5G12480)"/>
    <property type="match status" value="1"/>
</dbReference>
<evidence type="ECO:0000313" key="4">
    <source>
        <dbReference type="EMBL" id="KAF2483274.1"/>
    </source>
</evidence>
<dbReference type="PROSITE" id="PS00061">
    <property type="entry name" value="ADH_SHORT"/>
    <property type="match status" value="1"/>
</dbReference>
<organism evidence="4 5">
    <name type="scientific">Neohortaea acidophila</name>
    <dbReference type="NCBI Taxonomy" id="245834"/>
    <lineage>
        <taxon>Eukaryota</taxon>
        <taxon>Fungi</taxon>
        <taxon>Dikarya</taxon>
        <taxon>Ascomycota</taxon>
        <taxon>Pezizomycotina</taxon>
        <taxon>Dothideomycetes</taxon>
        <taxon>Dothideomycetidae</taxon>
        <taxon>Mycosphaerellales</taxon>
        <taxon>Teratosphaeriaceae</taxon>
        <taxon>Neohortaea</taxon>
    </lineage>
</organism>
<evidence type="ECO:0008006" key="6">
    <source>
        <dbReference type="Google" id="ProtNLM"/>
    </source>
</evidence>
<sequence length="307" mass="32694">MPTNKAEELFNVNGMVAVVTGGGSGLGLYAARALDANGAKAVYIVGRREETLQNAAKTAANGNIIPIVGDVSDKESLQAVTDRVRKEHGYINLLFANAGVSGPSTVRDTPALSKGEKPTIKEMQEGLLKPEMQAFTQAYHVNVTGVYFTAAAFLDLLDAGNKRRNLPQDSQILVTSSVAGFSRFLNNGFAYSCSKAGTNHLVKMLATAFAQNGFHIRCNLIAPGLYPSEMTANTVSKLGQFKPHDGHESDFADAHTMPPERCPTERTGSEQDFAGTVLFMASKAGSYLNGETLVSDGGRLAQLPATY</sequence>
<dbReference type="InterPro" id="IPR002347">
    <property type="entry name" value="SDR_fam"/>
</dbReference>
<keyword evidence="5" id="KW-1185">Reference proteome</keyword>
<gene>
    <name evidence="4" type="ORF">BDY17DRAFT_316736</name>
</gene>
<dbReference type="InterPro" id="IPR020904">
    <property type="entry name" value="Sc_DH/Rdtase_CS"/>
</dbReference>
<dbReference type="AlphaFoldDB" id="A0A6A6PUB1"/>
<dbReference type="GO" id="GO:0016491">
    <property type="term" value="F:oxidoreductase activity"/>
    <property type="evidence" value="ECO:0007669"/>
    <property type="project" value="UniProtKB-KW"/>
</dbReference>
<dbReference type="OrthoDB" id="2898618at2759"/>
<dbReference type="GeneID" id="54477031"/>
<dbReference type="RefSeq" id="XP_033589844.1">
    <property type="nucleotide sequence ID" value="XM_033736029.1"/>
</dbReference>
<evidence type="ECO:0000256" key="2">
    <source>
        <dbReference type="ARBA" id="ARBA00022857"/>
    </source>
</evidence>
<keyword evidence="2" id="KW-0521">NADP</keyword>
<dbReference type="CDD" id="cd05233">
    <property type="entry name" value="SDR_c"/>
    <property type="match status" value="1"/>
</dbReference>
<name>A0A6A6PUB1_9PEZI</name>
<dbReference type="InterPro" id="IPR036291">
    <property type="entry name" value="NAD(P)-bd_dom_sf"/>
</dbReference>
<dbReference type="Proteomes" id="UP000799767">
    <property type="component" value="Unassembled WGS sequence"/>
</dbReference>
<protein>
    <recommendedName>
        <fullName evidence="6">Short chain dehydrogenase/reductase family</fullName>
    </recommendedName>
</protein>
<proteinExistence type="inferred from homology"/>
<evidence type="ECO:0000313" key="5">
    <source>
        <dbReference type="Proteomes" id="UP000799767"/>
    </source>
</evidence>
<reference evidence="4" key="1">
    <citation type="journal article" date="2020" name="Stud. Mycol.">
        <title>101 Dothideomycetes genomes: a test case for predicting lifestyles and emergence of pathogens.</title>
        <authorList>
            <person name="Haridas S."/>
            <person name="Albert R."/>
            <person name="Binder M."/>
            <person name="Bloem J."/>
            <person name="Labutti K."/>
            <person name="Salamov A."/>
            <person name="Andreopoulos B."/>
            <person name="Baker S."/>
            <person name="Barry K."/>
            <person name="Bills G."/>
            <person name="Bluhm B."/>
            <person name="Cannon C."/>
            <person name="Castanera R."/>
            <person name="Culley D."/>
            <person name="Daum C."/>
            <person name="Ezra D."/>
            <person name="Gonzalez J."/>
            <person name="Henrissat B."/>
            <person name="Kuo A."/>
            <person name="Liang C."/>
            <person name="Lipzen A."/>
            <person name="Lutzoni F."/>
            <person name="Magnuson J."/>
            <person name="Mondo S."/>
            <person name="Nolan M."/>
            <person name="Ohm R."/>
            <person name="Pangilinan J."/>
            <person name="Park H.-J."/>
            <person name="Ramirez L."/>
            <person name="Alfaro M."/>
            <person name="Sun H."/>
            <person name="Tritt A."/>
            <person name="Yoshinaga Y."/>
            <person name="Zwiers L.-H."/>
            <person name="Turgeon B."/>
            <person name="Goodwin S."/>
            <person name="Spatafora J."/>
            <person name="Crous P."/>
            <person name="Grigoriev I."/>
        </authorList>
    </citation>
    <scope>NUCLEOTIDE SEQUENCE</scope>
    <source>
        <strain evidence="4">CBS 113389</strain>
    </source>
</reference>
<dbReference type="EMBL" id="MU001635">
    <property type="protein sequence ID" value="KAF2483274.1"/>
    <property type="molecule type" value="Genomic_DNA"/>
</dbReference>
<dbReference type="Gene3D" id="3.40.50.720">
    <property type="entry name" value="NAD(P)-binding Rossmann-like Domain"/>
    <property type="match status" value="1"/>
</dbReference>
<dbReference type="Pfam" id="PF00106">
    <property type="entry name" value="adh_short"/>
    <property type="match status" value="1"/>
</dbReference>
<evidence type="ECO:0000256" key="1">
    <source>
        <dbReference type="ARBA" id="ARBA00006484"/>
    </source>
</evidence>
<accession>A0A6A6PUB1</accession>